<dbReference type="Gene3D" id="3.40.50.1820">
    <property type="entry name" value="alpha/beta hydrolase"/>
    <property type="match status" value="1"/>
</dbReference>
<feature type="domain" description="Serine aminopeptidase S33" evidence="1">
    <location>
        <begin position="31"/>
        <end position="266"/>
    </location>
</feature>
<keyword evidence="3" id="KW-1185">Reference proteome</keyword>
<dbReference type="Proteomes" id="UP000020492">
    <property type="component" value="Unassembled WGS sequence"/>
</dbReference>
<dbReference type="STRING" id="1476583.DEIPH_ctg017orf0151"/>
<dbReference type="RefSeq" id="WP_034355220.1">
    <property type="nucleotide sequence ID" value="NZ_JHAC01000017.1"/>
</dbReference>
<comment type="caution">
    <text evidence="2">The sequence shown here is derived from an EMBL/GenBank/DDBJ whole genome shotgun (WGS) entry which is preliminary data.</text>
</comment>
<dbReference type="InterPro" id="IPR029058">
    <property type="entry name" value="AB_hydrolase_fold"/>
</dbReference>
<dbReference type="PATRIC" id="fig|1476583.3.peg.1147"/>
<accession>A0A016QRL9</accession>
<organism evidence="2 3">
    <name type="scientific">Deinococcus phoenicis</name>
    <dbReference type="NCBI Taxonomy" id="1476583"/>
    <lineage>
        <taxon>Bacteria</taxon>
        <taxon>Thermotogati</taxon>
        <taxon>Deinococcota</taxon>
        <taxon>Deinococci</taxon>
        <taxon>Deinococcales</taxon>
        <taxon>Deinococcaceae</taxon>
        <taxon>Deinococcus</taxon>
    </lineage>
</organism>
<dbReference type="OrthoDB" id="9806902at2"/>
<evidence type="ECO:0000313" key="3">
    <source>
        <dbReference type="Proteomes" id="UP000020492"/>
    </source>
</evidence>
<gene>
    <name evidence="2" type="ORF">DEIPH_ctg017orf0151</name>
</gene>
<keyword evidence="2" id="KW-0378">Hydrolase</keyword>
<dbReference type="eggNOG" id="COG2267">
    <property type="taxonomic scope" value="Bacteria"/>
</dbReference>
<dbReference type="AlphaFoldDB" id="A0A016QRL9"/>
<reference evidence="2 3" key="1">
    <citation type="submission" date="2014-03" db="EMBL/GenBank/DDBJ databases">
        <title>Draft genome sequence of Deinococcus phoenicis 1P10ME.</title>
        <authorList>
            <person name="Stepanov V.G."/>
            <person name="Vaishampayan P."/>
            <person name="Venkateswaran K."/>
            <person name="Fox G.E."/>
        </authorList>
    </citation>
    <scope>NUCLEOTIDE SEQUENCE [LARGE SCALE GENOMIC DNA]</scope>
    <source>
        <strain evidence="2 3">1P10ME</strain>
    </source>
</reference>
<dbReference type="Pfam" id="PF12146">
    <property type="entry name" value="Hydrolase_4"/>
    <property type="match status" value="1"/>
</dbReference>
<sequence>MQYASWEPSVWDLSTGQGAAPVRGYVWHAKQPRAAVLLTHGLGEYAGRYVDRYSRLIPALVEAGFTVYASDLRGHGQSAGRRAVVDARELVEDHLRARESLRSQPLPVFAFGHSLGGLVTAASAARDPRGLGGVILSSPALLIGEGEPAWLKALAPLLAKVAPAAPATALGTEGLSRLAGEVSAYRADPHIFQGKVPALTAASMLRLSGELWSHYARWTLPTLVVHGTADRLTDVNGSRRFVEAIPAPDKTLHLVEGGYHELLNDESREDVLGWILAWLRERTEGAGSRPTALR</sequence>
<evidence type="ECO:0000313" key="2">
    <source>
        <dbReference type="EMBL" id="EYB68790.1"/>
    </source>
</evidence>
<evidence type="ECO:0000259" key="1">
    <source>
        <dbReference type="Pfam" id="PF12146"/>
    </source>
</evidence>
<dbReference type="EMBL" id="JHAC01000017">
    <property type="protein sequence ID" value="EYB68790.1"/>
    <property type="molecule type" value="Genomic_DNA"/>
</dbReference>
<dbReference type="PRINTS" id="PR00111">
    <property type="entry name" value="ABHYDROLASE"/>
</dbReference>
<dbReference type="GO" id="GO:0016787">
    <property type="term" value="F:hydrolase activity"/>
    <property type="evidence" value="ECO:0007669"/>
    <property type="project" value="UniProtKB-KW"/>
</dbReference>
<dbReference type="InterPro" id="IPR022742">
    <property type="entry name" value="Hydrolase_4"/>
</dbReference>
<proteinExistence type="predicted"/>
<dbReference type="InterPro" id="IPR051044">
    <property type="entry name" value="MAG_DAG_Lipase"/>
</dbReference>
<protein>
    <submittedName>
        <fullName evidence="2">Alpha/beta hydrolase</fullName>
    </submittedName>
</protein>
<dbReference type="PANTHER" id="PTHR11614">
    <property type="entry name" value="PHOSPHOLIPASE-RELATED"/>
    <property type="match status" value="1"/>
</dbReference>
<dbReference type="InterPro" id="IPR000073">
    <property type="entry name" value="AB_hydrolase_1"/>
</dbReference>
<dbReference type="SUPFAM" id="SSF53474">
    <property type="entry name" value="alpha/beta-Hydrolases"/>
    <property type="match status" value="1"/>
</dbReference>
<name>A0A016QRL9_9DEIO</name>